<evidence type="ECO:0000313" key="1">
    <source>
        <dbReference type="EMBL" id="CAG9837561.1"/>
    </source>
</evidence>
<dbReference type="Proteomes" id="UP001153709">
    <property type="component" value="Chromosome 7"/>
</dbReference>
<evidence type="ECO:0000313" key="2">
    <source>
        <dbReference type="Proteomes" id="UP001153709"/>
    </source>
</evidence>
<gene>
    <name evidence="1" type="ORF">DIABBA_LOCUS10530</name>
</gene>
<proteinExistence type="predicted"/>
<sequence length="263" mass="30836">MLKVDLKDVVGTKNTKYNKCSTCDHKKVKKSDVQTINEIGGTSVHQNVLLKDNVNLLDRQGSPQDKTETYPPASRKKIKTGYLGQERTEKLRDLKICEEPPNKVKIEDDTFIHSFPSVHSNYWHKKSMYKFLESTLNIIIMYSLYKEKCLEAQRIAISIEKYRKIFREYKLKFHKPKKDRCQVYVATKERAEYGDNDEESYKEHCNRREAARKLSDSVYTTEVGTARNKPEPFEVEQKFADFVQINAIFVVKVIVIQVYHLEK</sequence>
<dbReference type="AlphaFoldDB" id="A0A9N9XFN1"/>
<accession>A0A9N9XFN1</accession>
<organism evidence="1 2">
    <name type="scientific">Diabrotica balteata</name>
    <name type="common">Banded cucumber beetle</name>
    <dbReference type="NCBI Taxonomy" id="107213"/>
    <lineage>
        <taxon>Eukaryota</taxon>
        <taxon>Metazoa</taxon>
        <taxon>Ecdysozoa</taxon>
        <taxon>Arthropoda</taxon>
        <taxon>Hexapoda</taxon>
        <taxon>Insecta</taxon>
        <taxon>Pterygota</taxon>
        <taxon>Neoptera</taxon>
        <taxon>Endopterygota</taxon>
        <taxon>Coleoptera</taxon>
        <taxon>Polyphaga</taxon>
        <taxon>Cucujiformia</taxon>
        <taxon>Chrysomeloidea</taxon>
        <taxon>Chrysomelidae</taxon>
        <taxon>Galerucinae</taxon>
        <taxon>Diabroticina</taxon>
        <taxon>Diabroticites</taxon>
        <taxon>Diabrotica</taxon>
    </lineage>
</organism>
<reference evidence="1" key="1">
    <citation type="submission" date="2022-01" db="EMBL/GenBank/DDBJ databases">
        <authorList>
            <person name="King R."/>
        </authorList>
    </citation>
    <scope>NUCLEOTIDE SEQUENCE</scope>
</reference>
<protein>
    <submittedName>
        <fullName evidence="1">Uncharacterized protein</fullName>
    </submittedName>
</protein>
<keyword evidence="2" id="KW-1185">Reference proteome</keyword>
<name>A0A9N9XFN1_DIABA</name>
<dbReference type="EMBL" id="OU898282">
    <property type="protein sequence ID" value="CAG9837561.1"/>
    <property type="molecule type" value="Genomic_DNA"/>
</dbReference>